<dbReference type="Gene3D" id="3.80.10.10">
    <property type="entry name" value="Ribonuclease Inhibitor"/>
    <property type="match status" value="2"/>
</dbReference>
<reference evidence="4" key="1">
    <citation type="submission" date="2023-03" db="EMBL/GenBank/DDBJ databases">
        <title>Mating type loci evolution in Malassezia.</title>
        <authorList>
            <person name="Coelho M.A."/>
        </authorList>
    </citation>
    <scope>NUCLEOTIDE SEQUENCE</scope>
    <source>
        <strain evidence="4">CBS 9557</strain>
    </source>
</reference>
<dbReference type="InterPro" id="IPR001611">
    <property type="entry name" value="Leu-rich_rpt"/>
</dbReference>
<evidence type="ECO:0000256" key="1">
    <source>
        <dbReference type="ARBA" id="ARBA00022614"/>
    </source>
</evidence>
<dbReference type="SMART" id="SM00364">
    <property type="entry name" value="LRR_BAC"/>
    <property type="match status" value="3"/>
</dbReference>
<feature type="region of interest" description="Disordered" evidence="3">
    <location>
        <begin position="262"/>
        <end position="425"/>
    </location>
</feature>
<feature type="compositionally biased region" description="Low complexity" evidence="3">
    <location>
        <begin position="339"/>
        <end position="349"/>
    </location>
</feature>
<organism evidence="4 5">
    <name type="scientific">Malassezia nana</name>
    <dbReference type="NCBI Taxonomy" id="180528"/>
    <lineage>
        <taxon>Eukaryota</taxon>
        <taxon>Fungi</taxon>
        <taxon>Dikarya</taxon>
        <taxon>Basidiomycota</taxon>
        <taxon>Ustilaginomycotina</taxon>
        <taxon>Malasseziomycetes</taxon>
        <taxon>Malasseziales</taxon>
        <taxon>Malasseziaceae</taxon>
        <taxon>Malassezia</taxon>
    </lineage>
</organism>
<feature type="compositionally biased region" description="Basic residues" evidence="3">
    <location>
        <begin position="323"/>
        <end position="337"/>
    </location>
</feature>
<feature type="compositionally biased region" description="Low complexity" evidence="3">
    <location>
        <begin position="392"/>
        <end position="410"/>
    </location>
</feature>
<name>A0AAF0J3P3_9BASI</name>
<dbReference type="InterPro" id="IPR032675">
    <property type="entry name" value="LRR_dom_sf"/>
</dbReference>
<proteinExistence type="predicted"/>
<dbReference type="SUPFAM" id="SSF52058">
    <property type="entry name" value="L domain-like"/>
    <property type="match status" value="1"/>
</dbReference>
<dbReference type="Proteomes" id="UP001213623">
    <property type="component" value="Chromosome 3"/>
</dbReference>
<dbReference type="GO" id="GO:0005737">
    <property type="term" value="C:cytoplasm"/>
    <property type="evidence" value="ECO:0007669"/>
    <property type="project" value="TreeGrafter"/>
</dbReference>
<feature type="compositionally biased region" description="Pro residues" evidence="3">
    <location>
        <begin position="356"/>
        <end position="370"/>
    </location>
</feature>
<gene>
    <name evidence="4" type="ORF">MNAN1_002064</name>
</gene>
<sequence length="453" mass="48493">MQVSDESPGLTDLHWLAKAERLCKKKAKEGTVPLSKRLTWLNVAGNAALGERDDSLDALAGMEALHVLNASRCALRLFPPAMAGLRSLKALVLSHNQLSALPAAFPHLPELNTLVLSNNAFTELPITLPSSLPNLKKLSVGHNRLTCAGLPDLSVCAHLREVRLSGNPTLHALPSHLASWGRGVDGGAPGLVLLDVSDCGLDSWEAVQPLLAMPHQERHGLANLGAKGNRIADHVQYRDTLCQALPSLRILDTVRLVPKKTTTEAEAQDAPNTSSVPEPALPEAETLPTTTKASSSLKRRRDETASAPTDPFFAPPTEAEPKKVRKRSGRGPKRRAHAPTEAAPVVPAPSHVRRSPSPPMDAPPRPPEPQRPAASRKTRRKKTTRAVELDMDAPATDSTPPAAPRVRTSSPSPPPTTHADTGVVQIVDVARPVRKAGSAATLLGRRTDEWSGW</sequence>
<feature type="compositionally biased region" description="Basic residues" evidence="3">
    <location>
        <begin position="374"/>
        <end position="384"/>
    </location>
</feature>
<dbReference type="AlphaFoldDB" id="A0AAF0J3P3"/>
<accession>A0AAF0J3P3</accession>
<protein>
    <submittedName>
        <fullName evidence="4">Uncharacterized protein</fullName>
    </submittedName>
</protein>
<evidence type="ECO:0000313" key="5">
    <source>
        <dbReference type="Proteomes" id="UP001213623"/>
    </source>
</evidence>
<dbReference type="Pfam" id="PF13855">
    <property type="entry name" value="LRR_8"/>
    <property type="match status" value="1"/>
</dbReference>
<keyword evidence="1" id="KW-0433">Leucine-rich repeat</keyword>
<dbReference type="EMBL" id="CP119894">
    <property type="protein sequence ID" value="WFD27068.1"/>
    <property type="molecule type" value="Genomic_DNA"/>
</dbReference>
<keyword evidence="5" id="KW-1185">Reference proteome</keyword>
<feature type="compositionally biased region" description="Low complexity" evidence="3">
    <location>
        <begin position="277"/>
        <end position="291"/>
    </location>
</feature>
<dbReference type="PANTHER" id="PTHR15454">
    <property type="entry name" value="NISCHARIN RELATED"/>
    <property type="match status" value="1"/>
</dbReference>
<evidence type="ECO:0000256" key="2">
    <source>
        <dbReference type="ARBA" id="ARBA00022737"/>
    </source>
</evidence>
<evidence type="ECO:0000256" key="3">
    <source>
        <dbReference type="SAM" id="MobiDB-lite"/>
    </source>
</evidence>
<evidence type="ECO:0000313" key="4">
    <source>
        <dbReference type="EMBL" id="WFD27068.1"/>
    </source>
</evidence>
<dbReference type="SMART" id="SM00369">
    <property type="entry name" value="LRR_TYP"/>
    <property type="match status" value="3"/>
</dbReference>
<dbReference type="InterPro" id="IPR003591">
    <property type="entry name" value="Leu-rich_rpt_typical-subtyp"/>
</dbReference>
<keyword evidence="2" id="KW-0677">Repeat</keyword>